<keyword evidence="5" id="KW-1185">Reference proteome</keyword>
<sequence>SAAPVSKDSRCGTDYKGQTCKGSTWGNCCSKYGYCGKVVNYCEPPTCQKNFGRCNG</sequence>
<evidence type="ECO:0000256" key="1">
    <source>
        <dbReference type="ARBA" id="ARBA00022669"/>
    </source>
</evidence>
<comment type="caution">
    <text evidence="4">The sequence shown here is derived from an EMBL/GenBank/DDBJ whole genome shotgun (WGS) entry which is preliminary data.</text>
</comment>
<feature type="non-terminal residue" evidence="4">
    <location>
        <position position="1"/>
    </location>
</feature>
<name>A0A7C8I7N1_9PLEO</name>
<dbReference type="OrthoDB" id="5985073at2759"/>
<dbReference type="Proteomes" id="UP000481861">
    <property type="component" value="Unassembled WGS sequence"/>
</dbReference>
<dbReference type="Pfam" id="PF00187">
    <property type="entry name" value="Chitin_bind_1"/>
    <property type="match status" value="1"/>
</dbReference>
<protein>
    <recommendedName>
        <fullName evidence="3">Chitin-binding type-1 domain-containing protein</fullName>
    </recommendedName>
</protein>
<keyword evidence="2" id="KW-1015">Disulfide bond</keyword>
<feature type="domain" description="Chitin-binding type-1" evidence="3">
    <location>
        <begin position="8"/>
        <end position="56"/>
    </location>
</feature>
<comment type="caution">
    <text evidence="2">Lacks conserved residue(s) required for the propagation of feature annotation.</text>
</comment>
<feature type="disulfide bond" evidence="2">
    <location>
        <begin position="28"/>
        <end position="42"/>
    </location>
</feature>
<dbReference type="SUPFAM" id="SSF57016">
    <property type="entry name" value="Plant lectins/antimicrobial peptides"/>
    <property type="match status" value="1"/>
</dbReference>
<accession>A0A7C8I7N1</accession>
<dbReference type="AlphaFoldDB" id="A0A7C8I7N1"/>
<evidence type="ECO:0000259" key="3">
    <source>
        <dbReference type="PROSITE" id="PS50941"/>
    </source>
</evidence>
<proteinExistence type="predicted"/>
<evidence type="ECO:0000256" key="2">
    <source>
        <dbReference type="PROSITE-ProRule" id="PRU00261"/>
    </source>
</evidence>
<organism evidence="4 5">
    <name type="scientific">Massariosphaeria phaeospora</name>
    <dbReference type="NCBI Taxonomy" id="100035"/>
    <lineage>
        <taxon>Eukaryota</taxon>
        <taxon>Fungi</taxon>
        <taxon>Dikarya</taxon>
        <taxon>Ascomycota</taxon>
        <taxon>Pezizomycotina</taxon>
        <taxon>Dothideomycetes</taxon>
        <taxon>Pleosporomycetidae</taxon>
        <taxon>Pleosporales</taxon>
        <taxon>Pleosporales incertae sedis</taxon>
        <taxon>Massariosphaeria</taxon>
    </lineage>
</organism>
<dbReference type="Gene3D" id="3.30.60.10">
    <property type="entry name" value="Endochitinase-like"/>
    <property type="match status" value="1"/>
</dbReference>
<dbReference type="PROSITE" id="PS50941">
    <property type="entry name" value="CHIT_BIND_I_2"/>
    <property type="match status" value="1"/>
</dbReference>
<evidence type="ECO:0000313" key="4">
    <source>
        <dbReference type="EMBL" id="KAF2872714.1"/>
    </source>
</evidence>
<dbReference type="InterPro" id="IPR036861">
    <property type="entry name" value="Endochitinase-like_sf"/>
</dbReference>
<reference evidence="4 5" key="1">
    <citation type="submission" date="2020-01" db="EMBL/GenBank/DDBJ databases">
        <authorList>
            <consortium name="DOE Joint Genome Institute"/>
            <person name="Haridas S."/>
            <person name="Albert R."/>
            <person name="Binder M."/>
            <person name="Bloem J."/>
            <person name="Labutti K."/>
            <person name="Salamov A."/>
            <person name="Andreopoulos B."/>
            <person name="Baker S.E."/>
            <person name="Barry K."/>
            <person name="Bills G."/>
            <person name="Bluhm B.H."/>
            <person name="Cannon C."/>
            <person name="Castanera R."/>
            <person name="Culley D.E."/>
            <person name="Daum C."/>
            <person name="Ezra D."/>
            <person name="Gonzalez J.B."/>
            <person name="Henrissat B."/>
            <person name="Kuo A."/>
            <person name="Liang C."/>
            <person name="Lipzen A."/>
            <person name="Lutzoni F."/>
            <person name="Magnuson J."/>
            <person name="Mondo S."/>
            <person name="Nolan M."/>
            <person name="Ohm R."/>
            <person name="Pangilinan J."/>
            <person name="Park H.-J.H."/>
            <person name="Ramirez L."/>
            <person name="Alfaro M."/>
            <person name="Sun H."/>
            <person name="Tritt A."/>
            <person name="Yoshinaga Y."/>
            <person name="Zwiers L.-H.L."/>
            <person name="Turgeon B.G."/>
            <person name="Goodwin S.B."/>
            <person name="Spatafora J.W."/>
            <person name="Crous P.W."/>
            <person name="Grigoriev I.V."/>
        </authorList>
    </citation>
    <scope>NUCLEOTIDE SEQUENCE [LARGE SCALE GENOMIC DNA]</scope>
    <source>
        <strain evidence="4 5">CBS 611.86</strain>
    </source>
</reference>
<gene>
    <name evidence="4" type="ORF">BDV95DRAFT_441850</name>
</gene>
<evidence type="ECO:0000313" key="5">
    <source>
        <dbReference type="Proteomes" id="UP000481861"/>
    </source>
</evidence>
<keyword evidence="1 2" id="KW-0147">Chitin-binding</keyword>
<dbReference type="EMBL" id="JAADJZ010000009">
    <property type="protein sequence ID" value="KAF2872714.1"/>
    <property type="molecule type" value="Genomic_DNA"/>
</dbReference>
<dbReference type="InterPro" id="IPR001002">
    <property type="entry name" value="Chitin-bd_1"/>
</dbReference>
<feature type="non-terminal residue" evidence="4">
    <location>
        <position position="56"/>
    </location>
</feature>
<dbReference type="GO" id="GO:0008061">
    <property type="term" value="F:chitin binding"/>
    <property type="evidence" value="ECO:0007669"/>
    <property type="project" value="UniProtKB-UniRule"/>
</dbReference>